<evidence type="ECO:0000313" key="1">
    <source>
        <dbReference type="EMBL" id="MBD2187849.1"/>
    </source>
</evidence>
<proteinExistence type="predicted"/>
<dbReference type="PANTHER" id="PTHR46124">
    <property type="entry name" value="D-AMINOACYL-TRNA DEACYLASE"/>
    <property type="match status" value="1"/>
</dbReference>
<dbReference type="EMBL" id="JACJQB010000009">
    <property type="protein sequence ID" value="MBD2187849.1"/>
    <property type="molecule type" value="Genomic_DNA"/>
</dbReference>
<dbReference type="GO" id="GO:0016787">
    <property type="term" value="F:hydrolase activity"/>
    <property type="evidence" value="ECO:0007669"/>
    <property type="project" value="UniProtKB-KW"/>
</dbReference>
<sequence>MLIDFHTHHEHQAHNLINVLTLHVTPALTADDLPDICSLGLHPWFVQGDTWQDAWQNLVTLASSSQVITIGECGLDRHIDLPLATQIEIFKKHIQLAENLQKPLVIHCVRAFAELIALKKNTKSTIPWIIHGFHKKQAVFEQLLRHDFYFSFGAAILCDRNPVVTAIAMLPDGKFLLETDDRTDISIEQIYDRAAQLRHLDVEALQTQLVKTYHQLTGRF</sequence>
<evidence type="ECO:0000313" key="2">
    <source>
        <dbReference type="Proteomes" id="UP000642094"/>
    </source>
</evidence>
<dbReference type="PANTHER" id="PTHR46124:SF2">
    <property type="entry name" value="D-AMINOACYL-TRNA DEACYLASE"/>
    <property type="match status" value="1"/>
</dbReference>
<dbReference type="RefSeq" id="WP_190402718.1">
    <property type="nucleotide sequence ID" value="NZ_JACJQB010000009.1"/>
</dbReference>
<keyword evidence="2" id="KW-1185">Reference proteome</keyword>
<dbReference type="SUPFAM" id="SSF51556">
    <property type="entry name" value="Metallo-dependent hydrolases"/>
    <property type="match status" value="1"/>
</dbReference>
<dbReference type="Gene3D" id="3.20.20.140">
    <property type="entry name" value="Metal-dependent hydrolases"/>
    <property type="match status" value="1"/>
</dbReference>
<accession>A0ABR7ZVR9</accession>
<reference evidence="1 2" key="1">
    <citation type="journal article" date="2020" name="ISME J.">
        <title>Comparative genomics reveals insights into cyanobacterial evolution and habitat adaptation.</title>
        <authorList>
            <person name="Chen M.Y."/>
            <person name="Teng W.K."/>
            <person name="Zhao L."/>
            <person name="Hu C.X."/>
            <person name="Zhou Y.K."/>
            <person name="Han B.P."/>
            <person name="Song L.R."/>
            <person name="Shu W.S."/>
        </authorList>
    </citation>
    <scope>NUCLEOTIDE SEQUENCE [LARGE SCALE GENOMIC DNA]</scope>
    <source>
        <strain evidence="1 2">FACHB-723</strain>
    </source>
</reference>
<organism evidence="1 2">
    <name type="scientific">Pseudanabaena mucicola FACHB-723</name>
    <dbReference type="NCBI Taxonomy" id="2692860"/>
    <lineage>
        <taxon>Bacteria</taxon>
        <taxon>Bacillati</taxon>
        <taxon>Cyanobacteriota</taxon>
        <taxon>Cyanophyceae</taxon>
        <taxon>Pseudanabaenales</taxon>
        <taxon>Pseudanabaenaceae</taxon>
        <taxon>Pseudanabaena</taxon>
    </lineage>
</organism>
<dbReference type="Proteomes" id="UP000642094">
    <property type="component" value="Unassembled WGS sequence"/>
</dbReference>
<dbReference type="InterPro" id="IPR001130">
    <property type="entry name" value="TatD-like"/>
</dbReference>
<gene>
    <name evidence="1" type="ORF">H6F41_06810</name>
</gene>
<dbReference type="InterPro" id="IPR032466">
    <property type="entry name" value="Metal_Hydrolase"/>
</dbReference>
<dbReference type="Pfam" id="PF01026">
    <property type="entry name" value="TatD_DNase"/>
    <property type="match status" value="1"/>
</dbReference>
<keyword evidence="1" id="KW-0378">Hydrolase</keyword>
<protein>
    <submittedName>
        <fullName evidence="1">TatD family hydrolase</fullName>
    </submittedName>
</protein>
<comment type="caution">
    <text evidence="1">The sequence shown here is derived from an EMBL/GenBank/DDBJ whole genome shotgun (WGS) entry which is preliminary data.</text>
</comment>
<name>A0ABR7ZVR9_9CYAN</name>